<protein>
    <submittedName>
        <fullName evidence="2">ATP-dependent DNA ligase</fullName>
    </submittedName>
</protein>
<dbReference type="PANTHER" id="PTHR39465">
    <property type="entry name" value="DNA LIGASE D, 3'-PHOSPHOESTERASE DOMAIN"/>
    <property type="match status" value="1"/>
</dbReference>
<reference evidence="2 3" key="1">
    <citation type="submission" date="2020-05" db="EMBL/GenBank/DDBJ databases">
        <title>Nakamurella sp. DB0629 isolated from air conditioner.</title>
        <authorList>
            <person name="Kim D.H."/>
            <person name="Kim D.-U."/>
        </authorList>
    </citation>
    <scope>NUCLEOTIDE SEQUENCE [LARGE SCALE GENOMIC DNA]</scope>
    <source>
        <strain evidence="2 3">DB0629</strain>
    </source>
</reference>
<gene>
    <name evidence="2" type="ORF">HKD39_15220</name>
</gene>
<dbReference type="GO" id="GO:0016874">
    <property type="term" value="F:ligase activity"/>
    <property type="evidence" value="ECO:0007669"/>
    <property type="project" value="UniProtKB-KW"/>
</dbReference>
<dbReference type="AlphaFoldDB" id="A0A849A7S8"/>
<accession>A0A849A7S8</accession>
<dbReference type="InterPro" id="IPR014144">
    <property type="entry name" value="LigD_PE_domain"/>
</dbReference>
<organism evidence="2 3">
    <name type="scientific">Nakamurella aerolata</name>
    <dbReference type="NCBI Taxonomy" id="1656892"/>
    <lineage>
        <taxon>Bacteria</taxon>
        <taxon>Bacillati</taxon>
        <taxon>Actinomycetota</taxon>
        <taxon>Actinomycetes</taxon>
        <taxon>Nakamurellales</taxon>
        <taxon>Nakamurellaceae</taxon>
        <taxon>Nakamurella</taxon>
    </lineage>
</organism>
<evidence type="ECO:0000313" key="3">
    <source>
        <dbReference type="Proteomes" id="UP000562984"/>
    </source>
</evidence>
<dbReference type="Proteomes" id="UP000562984">
    <property type="component" value="Unassembled WGS sequence"/>
</dbReference>
<name>A0A849A7S8_9ACTN</name>
<dbReference type="PANTHER" id="PTHR39465:SF1">
    <property type="entry name" value="DNA LIGASE D 3'-PHOSPHOESTERASE DOMAIN-CONTAINING PROTEIN"/>
    <property type="match status" value="1"/>
</dbReference>
<evidence type="ECO:0000259" key="1">
    <source>
        <dbReference type="Pfam" id="PF13298"/>
    </source>
</evidence>
<dbReference type="Pfam" id="PF13298">
    <property type="entry name" value="LigD_N"/>
    <property type="match status" value="1"/>
</dbReference>
<dbReference type="EMBL" id="JABEND010000009">
    <property type="protein sequence ID" value="NNG37034.1"/>
    <property type="molecule type" value="Genomic_DNA"/>
</dbReference>
<keyword evidence="3" id="KW-1185">Reference proteome</keyword>
<proteinExistence type="predicted"/>
<feature type="domain" description="DNA ligase D 3'-phosphoesterase" evidence="1">
    <location>
        <begin position="5"/>
        <end position="96"/>
    </location>
</feature>
<sequence>MFVLHEHQKPRHHFDLRLEQDGVLKSWAVPKGMPTSTGESRLAVAVADHDLEHAGYTDADKSIADDGWWELDDADDRRFVFTLHGRHGVRRYALIRTGKDWLVHLTRQQPGSTAARP</sequence>
<evidence type="ECO:0000313" key="2">
    <source>
        <dbReference type="EMBL" id="NNG37034.1"/>
    </source>
</evidence>
<keyword evidence="2" id="KW-0436">Ligase</keyword>
<comment type="caution">
    <text evidence="2">The sequence shown here is derived from an EMBL/GenBank/DDBJ whole genome shotgun (WGS) entry which is preliminary data.</text>
</comment>